<evidence type="ECO:0000256" key="5">
    <source>
        <dbReference type="ARBA" id="ARBA00022679"/>
    </source>
</evidence>
<dbReference type="CDD" id="cd00082">
    <property type="entry name" value="HisKA"/>
    <property type="match status" value="1"/>
</dbReference>
<feature type="domain" description="Histidine kinase" evidence="12">
    <location>
        <begin position="244"/>
        <end position="456"/>
    </location>
</feature>
<dbReference type="SMART" id="SM00388">
    <property type="entry name" value="HisKA"/>
    <property type="match status" value="1"/>
</dbReference>
<keyword evidence="6 11" id="KW-0812">Transmembrane</keyword>
<dbReference type="Gene3D" id="3.30.565.10">
    <property type="entry name" value="Histidine kinase-like ATPase, C-terminal domain"/>
    <property type="match status" value="1"/>
</dbReference>
<dbReference type="InterPro" id="IPR004358">
    <property type="entry name" value="Sig_transdc_His_kin-like_C"/>
</dbReference>
<feature type="transmembrane region" description="Helical" evidence="11">
    <location>
        <begin position="12"/>
        <end position="37"/>
    </location>
</feature>
<dbReference type="RefSeq" id="WP_326298406.1">
    <property type="nucleotide sequence ID" value="NZ_JAYLLH010000024.1"/>
</dbReference>
<dbReference type="Gene3D" id="1.10.287.130">
    <property type="match status" value="1"/>
</dbReference>
<organism evidence="14 15">
    <name type="scientific">Mesobacterium hydrothermale</name>
    <dbReference type="NCBI Taxonomy" id="3111907"/>
    <lineage>
        <taxon>Bacteria</taxon>
        <taxon>Pseudomonadati</taxon>
        <taxon>Pseudomonadota</taxon>
        <taxon>Alphaproteobacteria</taxon>
        <taxon>Rhodobacterales</taxon>
        <taxon>Roseobacteraceae</taxon>
        <taxon>Mesobacterium</taxon>
    </lineage>
</organism>
<gene>
    <name evidence="14" type="ORF">VK792_14770</name>
</gene>
<proteinExistence type="predicted"/>
<evidence type="ECO:0000256" key="8">
    <source>
        <dbReference type="ARBA" id="ARBA00022989"/>
    </source>
</evidence>
<feature type="domain" description="HAMP" evidence="13">
    <location>
        <begin position="183"/>
        <end position="236"/>
    </location>
</feature>
<dbReference type="InterPro" id="IPR036890">
    <property type="entry name" value="HATPase_C_sf"/>
</dbReference>
<keyword evidence="4" id="KW-0597">Phosphoprotein</keyword>
<evidence type="ECO:0000256" key="10">
    <source>
        <dbReference type="ARBA" id="ARBA00023136"/>
    </source>
</evidence>
<keyword evidence="8 11" id="KW-1133">Transmembrane helix</keyword>
<evidence type="ECO:0000256" key="7">
    <source>
        <dbReference type="ARBA" id="ARBA00022777"/>
    </source>
</evidence>
<dbReference type="InterPro" id="IPR050428">
    <property type="entry name" value="TCS_sensor_his_kinase"/>
</dbReference>
<comment type="subcellular location">
    <subcellularLocation>
        <location evidence="2">Membrane</location>
    </subcellularLocation>
</comment>
<keyword evidence="15" id="KW-1185">Reference proteome</keyword>
<dbReference type="Pfam" id="PF02518">
    <property type="entry name" value="HATPase_c"/>
    <property type="match status" value="1"/>
</dbReference>
<dbReference type="SUPFAM" id="SSF47384">
    <property type="entry name" value="Homodimeric domain of signal transducing histidine kinase"/>
    <property type="match status" value="1"/>
</dbReference>
<keyword evidence="9" id="KW-0902">Two-component regulatory system</keyword>
<evidence type="ECO:0000256" key="6">
    <source>
        <dbReference type="ARBA" id="ARBA00022692"/>
    </source>
</evidence>
<evidence type="ECO:0000313" key="15">
    <source>
        <dbReference type="Proteomes" id="UP001348149"/>
    </source>
</evidence>
<keyword evidence="10 11" id="KW-0472">Membrane</keyword>
<dbReference type="SMART" id="SM00387">
    <property type="entry name" value="HATPase_c"/>
    <property type="match status" value="1"/>
</dbReference>
<keyword evidence="5" id="KW-0808">Transferase</keyword>
<dbReference type="EC" id="2.7.13.3" evidence="3"/>
<dbReference type="SUPFAM" id="SSF55874">
    <property type="entry name" value="ATPase domain of HSP90 chaperone/DNA topoisomerase II/histidine kinase"/>
    <property type="match status" value="1"/>
</dbReference>
<dbReference type="PROSITE" id="PS50109">
    <property type="entry name" value="HIS_KIN"/>
    <property type="match status" value="1"/>
</dbReference>
<evidence type="ECO:0000313" key="14">
    <source>
        <dbReference type="EMBL" id="MEC3862553.1"/>
    </source>
</evidence>
<accession>A0ABU6HM68</accession>
<evidence type="ECO:0000256" key="2">
    <source>
        <dbReference type="ARBA" id="ARBA00004370"/>
    </source>
</evidence>
<sequence>MDRGDVLSGAAFAAVLQSSFVFLLVMAAMAVFSLTVIDGSMTTSVRLRVLEMEQSLRQIAEEEGTEQLPQWVATAARSTAGETLAYAVYDADGSRLSGNISAHPDPGVWMELSTRLETSSGEPASASPKRYLLHAVRIDGLTLVTGRSLEILSSVWGATLRGFVATALVVVLAMLAIGYLLSRRSQVKLERIEATLDRVAEGETGARIGSQGAGDQIDRISQRIDAHLDRLDRLVAGTRRTAASVAHDLRRPLARATLDLEKALARAESGQDPRAEIEDAQADLARLTAIVSTILRIARIEGGVGAALEPIDLRPLLDEIAETYHPVAEDAGQSLDYQCDGPLMLRGDADMLAQLVVNLMQNALSHAGSGARITLSARQLAQGVVICVSDTGPGIPEGFRQKVFEPFFRSDDARTVEGSGLGLPLVKAIAERHGAKVRLQDAAPGLRVSVSFPGIADL</sequence>
<evidence type="ECO:0000256" key="11">
    <source>
        <dbReference type="SAM" id="Phobius"/>
    </source>
</evidence>
<dbReference type="EMBL" id="JAYLLH010000024">
    <property type="protein sequence ID" value="MEC3862553.1"/>
    <property type="molecule type" value="Genomic_DNA"/>
</dbReference>
<dbReference type="CDD" id="cd00075">
    <property type="entry name" value="HATPase"/>
    <property type="match status" value="1"/>
</dbReference>
<dbReference type="PANTHER" id="PTHR45436">
    <property type="entry name" value="SENSOR HISTIDINE KINASE YKOH"/>
    <property type="match status" value="1"/>
</dbReference>
<protein>
    <recommendedName>
        <fullName evidence="3">histidine kinase</fullName>
        <ecNumber evidence="3">2.7.13.3</ecNumber>
    </recommendedName>
</protein>
<dbReference type="Proteomes" id="UP001348149">
    <property type="component" value="Unassembled WGS sequence"/>
</dbReference>
<dbReference type="Pfam" id="PF00512">
    <property type="entry name" value="HisKA"/>
    <property type="match status" value="1"/>
</dbReference>
<dbReference type="GO" id="GO:0016301">
    <property type="term" value="F:kinase activity"/>
    <property type="evidence" value="ECO:0007669"/>
    <property type="project" value="UniProtKB-KW"/>
</dbReference>
<name>A0ABU6HM68_9RHOB</name>
<dbReference type="Gene3D" id="6.10.340.10">
    <property type="match status" value="1"/>
</dbReference>
<evidence type="ECO:0000256" key="3">
    <source>
        <dbReference type="ARBA" id="ARBA00012438"/>
    </source>
</evidence>
<evidence type="ECO:0000259" key="13">
    <source>
        <dbReference type="PROSITE" id="PS50885"/>
    </source>
</evidence>
<comment type="caution">
    <text evidence="14">The sequence shown here is derived from an EMBL/GenBank/DDBJ whole genome shotgun (WGS) entry which is preliminary data.</text>
</comment>
<evidence type="ECO:0000256" key="9">
    <source>
        <dbReference type="ARBA" id="ARBA00023012"/>
    </source>
</evidence>
<dbReference type="PRINTS" id="PR00344">
    <property type="entry name" value="BCTRLSENSOR"/>
</dbReference>
<dbReference type="InterPro" id="IPR005467">
    <property type="entry name" value="His_kinase_dom"/>
</dbReference>
<dbReference type="InterPro" id="IPR003661">
    <property type="entry name" value="HisK_dim/P_dom"/>
</dbReference>
<dbReference type="PANTHER" id="PTHR45436:SF8">
    <property type="entry name" value="HISTIDINE KINASE"/>
    <property type="match status" value="1"/>
</dbReference>
<feature type="transmembrane region" description="Helical" evidence="11">
    <location>
        <begin position="162"/>
        <end position="181"/>
    </location>
</feature>
<evidence type="ECO:0000259" key="12">
    <source>
        <dbReference type="PROSITE" id="PS50109"/>
    </source>
</evidence>
<evidence type="ECO:0000256" key="1">
    <source>
        <dbReference type="ARBA" id="ARBA00000085"/>
    </source>
</evidence>
<comment type="catalytic activity">
    <reaction evidence="1">
        <text>ATP + protein L-histidine = ADP + protein N-phospho-L-histidine.</text>
        <dbReference type="EC" id="2.7.13.3"/>
    </reaction>
</comment>
<dbReference type="InterPro" id="IPR036097">
    <property type="entry name" value="HisK_dim/P_sf"/>
</dbReference>
<evidence type="ECO:0000256" key="4">
    <source>
        <dbReference type="ARBA" id="ARBA00022553"/>
    </source>
</evidence>
<keyword evidence="7 14" id="KW-0418">Kinase</keyword>
<reference evidence="14 15" key="1">
    <citation type="submission" date="2024-01" db="EMBL/GenBank/DDBJ databases">
        <title>Mesobacterium rodlantinim sp. nov., isolated from shallow sea hydrothermal systems off Kueishantao Island.</title>
        <authorList>
            <person name="Su Z."/>
            <person name="Tang K."/>
        </authorList>
    </citation>
    <scope>NUCLEOTIDE SEQUENCE [LARGE SCALE GENOMIC DNA]</scope>
    <source>
        <strain evidence="14 15">TK19101</strain>
    </source>
</reference>
<dbReference type="InterPro" id="IPR003660">
    <property type="entry name" value="HAMP_dom"/>
</dbReference>
<dbReference type="PROSITE" id="PS50885">
    <property type="entry name" value="HAMP"/>
    <property type="match status" value="1"/>
</dbReference>
<dbReference type="InterPro" id="IPR003594">
    <property type="entry name" value="HATPase_dom"/>
</dbReference>